<proteinExistence type="predicted"/>
<feature type="domain" description="Non-reducing end beta-L-arabinofuranosidase-like GH127 catalytic" evidence="1">
    <location>
        <begin position="1"/>
        <end position="107"/>
    </location>
</feature>
<dbReference type="InterPro" id="IPR008928">
    <property type="entry name" value="6-hairpin_glycosidase_sf"/>
</dbReference>
<dbReference type="EMBL" id="FWWW01000087">
    <property type="protein sequence ID" value="SMB98862.1"/>
    <property type="molecule type" value="Genomic_DNA"/>
</dbReference>
<dbReference type="AlphaFoldDB" id="A0A1W1VZQ9"/>
<protein>
    <submittedName>
        <fullName evidence="2">Acetyl-CoA carboxylase, biotin carboxylase</fullName>
    </submittedName>
</protein>
<dbReference type="STRING" id="645990.SAMN00120144_1815"/>
<dbReference type="PANTHER" id="PTHR31151:SF0">
    <property type="entry name" value="PROLINE-TRNA LIGASE (DUF1680)"/>
    <property type="match status" value="1"/>
</dbReference>
<dbReference type="Pfam" id="PF07944">
    <property type="entry name" value="Beta-AFase-like_GH127_cat"/>
    <property type="match status" value="1"/>
</dbReference>
<dbReference type="SUPFAM" id="SSF48208">
    <property type="entry name" value="Six-hairpin glycosidases"/>
    <property type="match status" value="1"/>
</dbReference>
<evidence type="ECO:0000313" key="3">
    <source>
        <dbReference type="Proteomes" id="UP000192266"/>
    </source>
</evidence>
<accession>A0A1W1VZQ9</accession>
<sequence>MQDMLRSEHGGMNEVLADVAEITGDTTYLTLAWRFSHRSILEPLLGGKDELNGLHDNTQIPKFIGYERVAELSGDTAWSNAAAFFWKTVVEHRIVSIGGNSVSEHSHPV</sequence>
<name>A0A1W1VZQ9_9BACT</name>
<dbReference type="InterPro" id="IPR012878">
    <property type="entry name" value="Beta-AFase-like_GH127_cat"/>
</dbReference>
<keyword evidence="3" id="KW-1185">Reference proteome</keyword>
<dbReference type="PANTHER" id="PTHR31151">
    <property type="entry name" value="PROLINE-TRNA LIGASE (DUF1680)"/>
    <property type="match status" value="1"/>
</dbReference>
<dbReference type="Proteomes" id="UP000192266">
    <property type="component" value="Unassembled WGS sequence"/>
</dbReference>
<evidence type="ECO:0000259" key="1">
    <source>
        <dbReference type="Pfam" id="PF07944"/>
    </source>
</evidence>
<evidence type="ECO:0000313" key="2">
    <source>
        <dbReference type="EMBL" id="SMB98862.1"/>
    </source>
</evidence>
<reference evidence="2 3" key="1">
    <citation type="submission" date="2017-04" db="EMBL/GenBank/DDBJ databases">
        <authorList>
            <person name="Afonso C.L."/>
            <person name="Miller P.J."/>
            <person name="Scott M.A."/>
            <person name="Spackman E."/>
            <person name="Goraichik I."/>
            <person name="Dimitrov K.M."/>
            <person name="Suarez D.L."/>
            <person name="Swayne D.E."/>
        </authorList>
    </citation>
    <scope>NUCLEOTIDE SEQUENCE [LARGE SCALE GENOMIC DNA]</scope>
    <source>
        <strain evidence="2 3">DSM 11622</strain>
    </source>
</reference>
<gene>
    <name evidence="2" type="ORF">SAMN00120144_1815</name>
</gene>
<organism evidence="2 3">
    <name type="scientific">Hymenobacter roseosalivarius DSM 11622</name>
    <dbReference type="NCBI Taxonomy" id="645990"/>
    <lineage>
        <taxon>Bacteria</taxon>
        <taxon>Pseudomonadati</taxon>
        <taxon>Bacteroidota</taxon>
        <taxon>Cytophagia</taxon>
        <taxon>Cytophagales</taxon>
        <taxon>Hymenobacteraceae</taxon>
        <taxon>Hymenobacter</taxon>
    </lineage>
</organism>
<dbReference type="GO" id="GO:0005975">
    <property type="term" value="P:carbohydrate metabolic process"/>
    <property type="evidence" value="ECO:0007669"/>
    <property type="project" value="InterPro"/>
</dbReference>